<evidence type="ECO:0000313" key="1">
    <source>
        <dbReference type="EMBL" id="MFC6640767.1"/>
    </source>
</evidence>
<name>A0ABW1YUD2_9RHOB</name>
<organism evidence="1 2">
    <name type="scientific">Sulfitobacter profundi</name>
    <dbReference type="NCBI Taxonomy" id="2679961"/>
    <lineage>
        <taxon>Bacteria</taxon>
        <taxon>Pseudomonadati</taxon>
        <taxon>Pseudomonadota</taxon>
        <taxon>Alphaproteobacteria</taxon>
        <taxon>Rhodobacterales</taxon>
        <taxon>Roseobacteraceae</taxon>
        <taxon>Sulfitobacter</taxon>
    </lineage>
</organism>
<sequence length="163" mass="17589">MGTKAALLGQYWPKRKIAEIVICDNGVGIAATMKDHYETDSSLDALTLSLNPGVSGTSDLEREYQNPYYRNSGFGLYTTSNFCAEHGVFRVISGDAGITRQSNNLNRHNWSFDGTCVQMKIRTDGLSDSAAKIQQIIELGEAKTGAVLSASTASKQTSGWLGS</sequence>
<dbReference type="EMBL" id="JBHSWA010000001">
    <property type="protein sequence ID" value="MFC6640767.1"/>
    <property type="molecule type" value="Genomic_DNA"/>
</dbReference>
<proteinExistence type="predicted"/>
<evidence type="ECO:0000313" key="2">
    <source>
        <dbReference type="Proteomes" id="UP001596403"/>
    </source>
</evidence>
<accession>A0ABW1YUD2</accession>
<comment type="caution">
    <text evidence="1">The sequence shown here is derived from an EMBL/GenBank/DDBJ whole genome shotgun (WGS) entry which is preliminary data.</text>
</comment>
<dbReference type="RefSeq" id="WP_386280301.1">
    <property type="nucleotide sequence ID" value="NZ_JBHSWA010000001.1"/>
</dbReference>
<dbReference type="Proteomes" id="UP001596403">
    <property type="component" value="Unassembled WGS sequence"/>
</dbReference>
<evidence type="ECO:0008006" key="3">
    <source>
        <dbReference type="Google" id="ProtNLM"/>
    </source>
</evidence>
<gene>
    <name evidence="1" type="ORF">ACFQAU_02540</name>
</gene>
<reference evidence="2" key="1">
    <citation type="journal article" date="2019" name="Int. J. Syst. Evol. Microbiol.">
        <title>The Global Catalogue of Microorganisms (GCM) 10K type strain sequencing project: providing services to taxonomists for standard genome sequencing and annotation.</title>
        <authorList>
            <consortium name="The Broad Institute Genomics Platform"/>
            <consortium name="The Broad Institute Genome Sequencing Center for Infectious Disease"/>
            <person name="Wu L."/>
            <person name="Ma J."/>
        </authorList>
    </citation>
    <scope>NUCLEOTIDE SEQUENCE [LARGE SCALE GENOMIC DNA]</scope>
    <source>
        <strain evidence="2">NBRC 111368</strain>
    </source>
</reference>
<keyword evidence="2" id="KW-1185">Reference proteome</keyword>
<protein>
    <recommendedName>
        <fullName evidence="3">ATP-binding protein</fullName>
    </recommendedName>
</protein>